<organism evidence="1 2">
    <name type="scientific">Lojkania enalia</name>
    <dbReference type="NCBI Taxonomy" id="147567"/>
    <lineage>
        <taxon>Eukaryota</taxon>
        <taxon>Fungi</taxon>
        <taxon>Dikarya</taxon>
        <taxon>Ascomycota</taxon>
        <taxon>Pezizomycotina</taxon>
        <taxon>Dothideomycetes</taxon>
        <taxon>Pleosporomycetidae</taxon>
        <taxon>Pleosporales</taxon>
        <taxon>Pleosporales incertae sedis</taxon>
        <taxon>Lojkania</taxon>
    </lineage>
</organism>
<keyword evidence="2" id="KW-1185">Reference proteome</keyword>
<reference evidence="2" key="1">
    <citation type="journal article" date="2020" name="Stud. Mycol.">
        <title>101 Dothideomycetes genomes: A test case for predicting lifestyles and emergence of pathogens.</title>
        <authorList>
            <person name="Haridas S."/>
            <person name="Albert R."/>
            <person name="Binder M."/>
            <person name="Bloem J."/>
            <person name="LaButti K."/>
            <person name="Salamov A."/>
            <person name="Andreopoulos B."/>
            <person name="Baker S."/>
            <person name="Barry K."/>
            <person name="Bills G."/>
            <person name="Bluhm B."/>
            <person name="Cannon C."/>
            <person name="Castanera R."/>
            <person name="Culley D."/>
            <person name="Daum C."/>
            <person name="Ezra D."/>
            <person name="Gonzalez J."/>
            <person name="Henrissat B."/>
            <person name="Kuo A."/>
            <person name="Liang C."/>
            <person name="Lipzen A."/>
            <person name="Lutzoni F."/>
            <person name="Magnuson J."/>
            <person name="Mondo S."/>
            <person name="Nolan M."/>
            <person name="Ohm R."/>
            <person name="Pangilinan J."/>
            <person name="Park H.-J."/>
            <person name="Ramirez L."/>
            <person name="Alfaro M."/>
            <person name="Sun H."/>
            <person name="Tritt A."/>
            <person name="Yoshinaga Y."/>
            <person name="Zwiers L.-H."/>
            <person name="Turgeon B."/>
            <person name="Goodwin S."/>
            <person name="Spatafora J."/>
            <person name="Crous P."/>
            <person name="Grigoriev I."/>
        </authorList>
    </citation>
    <scope>NUCLEOTIDE SEQUENCE [LARGE SCALE GENOMIC DNA]</scope>
    <source>
        <strain evidence="2">CBS 304.66</strain>
    </source>
</reference>
<dbReference type="EMBL" id="ML986589">
    <property type="protein sequence ID" value="KAF2267757.1"/>
    <property type="molecule type" value="Genomic_DNA"/>
</dbReference>
<accession>A0A9P4KEL0</accession>
<evidence type="ECO:0000313" key="2">
    <source>
        <dbReference type="Proteomes" id="UP000800093"/>
    </source>
</evidence>
<name>A0A9P4KEL0_9PLEO</name>
<gene>
    <name evidence="1" type="ORF">CC78DRAFT_541397</name>
</gene>
<evidence type="ECO:0000313" key="1">
    <source>
        <dbReference type="EMBL" id="KAF2267757.1"/>
    </source>
</evidence>
<protein>
    <submittedName>
        <fullName evidence="1">Uncharacterized protein</fullName>
    </submittedName>
</protein>
<proteinExistence type="predicted"/>
<dbReference type="AlphaFoldDB" id="A0A9P4KEL0"/>
<dbReference type="Proteomes" id="UP000800093">
    <property type="component" value="Unassembled WGS sequence"/>
</dbReference>
<sequence>MASTVARREQLLAPQGTSALLPGAELGRGASVLDVHMDDAAYDNSRLPSPSPTTSIPVDWRHAILLQSSQSHVTCSNVPDGSPSVAKTVSRQCDRGAQLQSRHASGENASPAPLCILVPSLPRLLLEPRNVLLGAGVGDPIGHGTWRARTSALERQTSKASLFEPPRADFSTHEFLDSRRLFGRAGTGKYLGDEASAALYQCATRFLLNLNL</sequence>
<comment type="caution">
    <text evidence="1">The sequence shown here is derived from an EMBL/GenBank/DDBJ whole genome shotgun (WGS) entry which is preliminary data.</text>
</comment>